<name>A0ABQ2AXL8_9MICC</name>
<reference evidence="2" key="1">
    <citation type="journal article" date="2019" name="Int. J. Syst. Evol. Microbiol.">
        <title>The Global Catalogue of Microorganisms (GCM) 10K type strain sequencing project: providing services to taxonomists for standard genome sequencing and annotation.</title>
        <authorList>
            <consortium name="The Broad Institute Genomics Platform"/>
            <consortium name="The Broad Institute Genome Sequencing Center for Infectious Disease"/>
            <person name="Wu L."/>
            <person name="Ma J."/>
        </authorList>
    </citation>
    <scope>NUCLEOTIDE SEQUENCE [LARGE SCALE GENOMIC DNA]</scope>
    <source>
        <strain evidence="2">CGMCC 1.12778</strain>
    </source>
</reference>
<keyword evidence="2" id="KW-1185">Reference proteome</keyword>
<accession>A0ABQ2AXL8</accession>
<comment type="caution">
    <text evidence="1">The sequence shown here is derived from an EMBL/GenBank/DDBJ whole genome shotgun (WGS) entry which is preliminary data.</text>
</comment>
<dbReference type="EMBL" id="BMFW01000033">
    <property type="protein sequence ID" value="GGI01293.1"/>
    <property type="molecule type" value="Genomic_DNA"/>
</dbReference>
<dbReference type="InterPro" id="IPR032344">
    <property type="entry name" value="DUF4862"/>
</dbReference>
<gene>
    <name evidence="1" type="ORF">GCM10007170_40400</name>
</gene>
<organism evidence="1 2">
    <name type="scientific">Arthrobacter liuii</name>
    <dbReference type="NCBI Taxonomy" id="1476996"/>
    <lineage>
        <taxon>Bacteria</taxon>
        <taxon>Bacillati</taxon>
        <taxon>Actinomycetota</taxon>
        <taxon>Actinomycetes</taxon>
        <taxon>Micrococcales</taxon>
        <taxon>Micrococcaceae</taxon>
        <taxon>Arthrobacter</taxon>
    </lineage>
</organism>
<evidence type="ECO:0000313" key="1">
    <source>
        <dbReference type="EMBL" id="GGI01293.1"/>
    </source>
</evidence>
<sequence>MGASTTEQQDVPAGYFIGAYAAAPSLTGWDPAAEAEFLGSVLQLNGVAGLELPFTDKLHKYDEDWLFRQLPADASFILTTIPGTMDQLAANPDFGLASTSSDGRQEALSFVRTVLQAAERLNTALGRDAVHAIQLHAAPVAAAGKASAAVLSESLEEVAEWEWNGIRLVLEHCDALMPGCTPAKGFLPLSDEAEAVRRTNNSSRRPIGMAINWGRSVIEQRRPEAGFEHLEVLRASGLLGGFTISGCSDVDTRYGKAWADVHIPPAPRCGTNGHDISSDNRILEESSLLTVKRLSECIRAAGPGEETGFRAIKVAAPPNCSVEMRVAAVAQTLDLAQSSSQAPANQPQG</sequence>
<evidence type="ECO:0000313" key="2">
    <source>
        <dbReference type="Proteomes" id="UP000643279"/>
    </source>
</evidence>
<dbReference type="Pfam" id="PF16154">
    <property type="entry name" value="DUF4862"/>
    <property type="match status" value="1"/>
</dbReference>
<dbReference type="Proteomes" id="UP000643279">
    <property type="component" value="Unassembled WGS sequence"/>
</dbReference>
<dbReference type="RefSeq" id="WP_188573319.1">
    <property type="nucleotide sequence ID" value="NZ_BMFW01000033.1"/>
</dbReference>
<proteinExistence type="predicted"/>
<protein>
    <submittedName>
        <fullName evidence="1">DUF4862 domain-containing protein</fullName>
    </submittedName>
</protein>